<accession>T0ZG32</accession>
<protein>
    <submittedName>
        <fullName evidence="4">Sex pilus assembly</fullName>
    </submittedName>
</protein>
<dbReference type="AlphaFoldDB" id="T0ZG32"/>
<keyword evidence="2" id="KW-1133">Transmembrane helix</keyword>
<reference evidence="4" key="1">
    <citation type="submission" date="2013-08" db="EMBL/GenBank/DDBJ databases">
        <authorList>
            <person name="Mendez C."/>
            <person name="Richter M."/>
            <person name="Ferrer M."/>
            <person name="Sanchez J."/>
        </authorList>
    </citation>
    <scope>NUCLEOTIDE SEQUENCE</scope>
</reference>
<feature type="transmembrane region" description="Helical" evidence="2">
    <location>
        <begin position="324"/>
        <end position="345"/>
    </location>
</feature>
<evidence type="ECO:0000256" key="2">
    <source>
        <dbReference type="SAM" id="Phobius"/>
    </source>
</evidence>
<comment type="caution">
    <text evidence="4">The sequence shown here is derived from an EMBL/GenBank/DDBJ whole genome shotgun (WGS) entry which is preliminary data.</text>
</comment>
<feature type="region of interest" description="Disordered" evidence="1">
    <location>
        <begin position="501"/>
        <end position="560"/>
    </location>
</feature>
<gene>
    <name evidence="4" type="ORF">B1A_15457</name>
</gene>
<feature type="region of interest" description="Disordered" evidence="1">
    <location>
        <begin position="448"/>
        <end position="485"/>
    </location>
</feature>
<feature type="transmembrane region" description="Helical" evidence="2">
    <location>
        <begin position="294"/>
        <end position="312"/>
    </location>
</feature>
<organism evidence="4">
    <name type="scientific">mine drainage metagenome</name>
    <dbReference type="NCBI Taxonomy" id="410659"/>
    <lineage>
        <taxon>unclassified sequences</taxon>
        <taxon>metagenomes</taxon>
        <taxon>ecological metagenomes</taxon>
    </lineage>
</organism>
<evidence type="ECO:0000313" key="4">
    <source>
        <dbReference type="EMBL" id="EQD43823.1"/>
    </source>
</evidence>
<feature type="domain" description="TraG N-terminal Proteobacteria" evidence="3">
    <location>
        <begin position="31"/>
        <end position="354"/>
    </location>
</feature>
<feature type="transmembrane region" description="Helical" evidence="2">
    <location>
        <begin position="262"/>
        <end position="282"/>
    </location>
</feature>
<evidence type="ECO:0000259" key="3">
    <source>
        <dbReference type="Pfam" id="PF07916"/>
    </source>
</evidence>
<keyword evidence="2" id="KW-0812">Transmembrane</keyword>
<proteinExistence type="predicted"/>
<dbReference type="Pfam" id="PF07916">
    <property type="entry name" value="TraG_N"/>
    <property type="match status" value="1"/>
</dbReference>
<dbReference type="EMBL" id="AUZX01011345">
    <property type="protein sequence ID" value="EQD43823.1"/>
    <property type="molecule type" value="Genomic_DNA"/>
</dbReference>
<feature type="compositionally biased region" description="Polar residues" evidence="1">
    <location>
        <begin position="506"/>
        <end position="558"/>
    </location>
</feature>
<sequence>SPQYALDALMAYRNLTDSGSYCSSGTPAMCEWAKTFESYVADCALPEYKLQGRWWNGDPNAAANLLAAIQVNSLGFITDDYLGTKPGTTSTGQVSSCANTYQDLSSAWNNAHDGIATGFAGLLKINLAPGETPAAALQDAYSTLQANDGVGTAAAPSAANLTAQLGEAGANAQQSVQNAVSANLLARGLAKGYRDANQAGEAAIIESAANQRNIQFAAQSSLFTRTLRATMTFFEGVIYGMAPFLAFLIPLGPMGFRYVGRYLQVLVWIFLWMPLLSFVNLFEIMAVLREMNALSPAIGNLPLISAVGINQIEYTVSDWIGIGGYLATAAIGFSGFVVFGAVAAFQGIAAEANAPTSLNPGPLAPDMMNVAPPVSIGGVYQAQAGSALAMAGASNLVFSGSQQIALTKQHALNDVLTQAAALKAEGGFSKQVNLQNAQAWADHYRLTHDQHGGAGMNASAPQGARHTQNTAASQSSSTTVGGHLGGNASIAGVGLGGAQIGHTSDWRNTTSQDAQASQGKDFTPNANYNDTRGNDSSLGKDQTTTEQGGTSHSATIGRTESRLYNAVQTYNEAAQASQSVGAGMQVSLPQAAAFLGGNAAALSTAERAANGFSSG</sequence>
<evidence type="ECO:0000256" key="1">
    <source>
        <dbReference type="SAM" id="MobiDB-lite"/>
    </source>
</evidence>
<feature type="non-terminal residue" evidence="4">
    <location>
        <position position="1"/>
    </location>
</feature>
<keyword evidence="2" id="KW-0472">Membrane</keyword>
<feature type="compositionally biased region" description="Low complexity" evidence="1">
    <location>
        <begin position="467"/>
        <end position="479"/>
    </location>
</feature>
<feature type="transmembrane region" description="Helical" evidence="2">
    <location>
        <begin position="237"/>
        <end position="256"/>
    </location>
</feature>
<dbReference type="InterPro" id="IPR012931">
    <property type="entry name" value="TraG_N_Proteobacteria"/>
</dbReference>
<reference evidence="4" key="2">
    <citation type="journal article" date="2014" name="ISME J.">
        <title>Microbial stratification in low pH oxic and suboxic macroscopic growths along an acid mine drainage.</title>
        <authorList>
            <person name="Mendez-Garcia C."/>
            <person name="Mesa V."/>
            <person name="Sprenger R.R."/>
            <person name="Richter M."/>
            <person name="Diez M.S."/>
            <person name="Solano J."/>
            <person name="Bargiela R."/>
            <person name="Golyshina O.V."/>
            <person name="Manteca A."/>
            <person name="Ramos J.L."/>
            <person name="Gallego J.R."/>
            <person name="Llorente I."/>
            <person name="Martins Dos Santos V.A."/>
            <person name="Jensen O.N."/>
            <person name="Pelaez A.I."/>
            <person name="Sanchez J."/>
            <person name="Ferrer M."/>
        </authorList>
    </citation>
    <scope>NUCLEOTIDE SEQUENCE</scope>
</reference>
<name>T0ZG32_9ZZZZ</name>